<proteinExistence type="predicted"/>
<protein>
    <submittedName>
        <fullName evidence="1">Helix-turn-helix domain-containing protein</fullName>
    </submittedName>
</protein>
<keyword evidence="2" id="KW-1185">Reference proteome</keyword>
<gene>
    <name evidence="1" type="ORF">H8B21_13385</name>
</gene>
<dbReference type="RefSeq" id="WP_190314277.1">
    <property type="nucleotide sequence ID" value="NZ_JACNYL010000003.1"/>
</dbReference>
<organism evidence="1 2">
    <name type="scientific">Sphingobacterium chuzhouense</name>
    <dbReference type="NCBI Taxonomy" id="1742264"/>
    <lineage>
        <taxon>Bacteria</taxon>
        <taxon>Pseudomonadati</taxon>
        <taxon>Bacteroidota</taxon>
        <taxon>Sphingobacteriia</taxon>
        <taxon>Sphingobacteriales</taxon>
        <taxon>Sphingobacteriaceae</taxon>
        <taxon>Sphingobacterium</taxon>
    </lineage>
</organism>
<accession>A0ABR7XTR7</accession>
<comment type="caution">
    <text evidence="1">The sequence shown here is derived from an EMBL/GenBank/DDBJ whole genome shotgun (WGS) entry which is preliminary data.</text>
</comment>
<name>A0ABR7XTR7_9SPHI</name>
<sequence length="108" mass="12506">MNNNELNNRNGQRPAERCGRCAIFISILKALNIDLDIPQNCTAAPKPHEMHLLLTRKEVMDKLNIKDSTYTRWVDRGILVPRIMGTRHFFTEADLGRAFEESKRKGKR</sequence>
<reference evidence="1 2" key="1">
    <citation type="submission" date="2020-08" db="EMBL/GenBank/DDBJ databases">
        <title>Sphingobacterium sp. DN00404 isolated from aquaculture water.</title>
        <authorList>
            <person name="Zhang M."/>
        </authorList>
    </citation>
    <scope>NUCLEOTIDE SEQUENCE [LARGE SCALE GENOMIC DNA]</scope>
    <source>
        <strain evidence="1 2">KCTC 42746</strain>
    </source>
</reference>
<evidence type="ECO:0000313" key="2">
    <source>
        <dbReference type="Proteomes" id="UP000651112"/>
    </source>
</evidence>
<dbReference type="InterPro" id="IPR009061">
    <property type="entry name" value="DNA-bd_dom_put_sf"/>
</dbReference>
<dbReference type="Proteomes" id="UP000651112">
    <property type="component" value="Unassembled WGS sequence"/>
</dbReference>
<dbReference type="EMBL" id="JACNYL010000003">
    <property type="protein sequence ID" value="MBD1422564.1"/>
    <property type="molecule type" value="Genomic_DNA"/>
</dbReference>
<dbReference type="SUPFAM" id="SSF46955">
    <property type="entry name" value="Putative DNA-binding domain"/>
    <property type="match status" value="1"/>
</dbReference>
<evidence type="ECO:0000313" key="1">
    <source>
        <dbReference type="EMBL" id="MBD1422564.1"/>
    </source>
</evidence>